<feature type="transmembrane region" description="Helical" evidence="1">
    <location>
        <begin position="6"/>
        <end position="24"/>
    </location>
</feature>
<keyword evidence="3" id="KW-1185">Reference proteome</keyword>
<keyword evidence="1" id="KW-0812">Transmembrane</keyword>
<feature type="transmembrane region" description="Helical" evidence="1">
    <location>
        <begin position="183"/>
        <end position="201"/>
    </location>
</feature>
<dbReference type="GO" id="GO:0016020">
    <property type="term" value="C:membrane"/>
    <property type="evidence" value="ECO:0007669"/>
    <property type="project" value="TreeGrafter"/>
</dbReference>
<feature type="transmembrane region" description="Helical" evidence="1">
    <location>
        <begin position="136"/>
        <end position="157"/>
    </location>
</feature>
<organism evidence="2 3">
    <name type="scientific">Allorhodopirellula heiligendammensis</name>
    <dbReference type="NCBI Taxonomy" id="2714739"/>
    <lineage>
        <taxon>Bacteria</taxon>
        <taxon>Pseudomonadati</taxon>
        <taxon>Planctomycetota</taxon>
        <taxon>Planctomycetia</taxon>
        <taxon>Pirellulales</taxon>
        <taxon>Pirellulaceae</taxon>
        <taxon>Allorhodopirellula</taxon>
    </lineage>
</organism>
<dbReference type="EMBL" id="SJPU01000002">
    <property type="protein sequence ID" value="TWU15741.1"/>
    <property type="molecule type" value="Genomic_DNA"/>
</dbReference>
<keyword evidence="1" id="KW-1133">Transmembrane helix</keyword>
<gene>
    <name evidence="2" type="ORF">Poly21_29430</name>
</gene>
<dbReference type="Proteomes" id="UP000319908">
    <property type="component" value="Unassembled WGS sequence"/>
</dbReference>
<dbReference type="AlphaFoldDB" id="A0A5C6BWA0"/>
<feature type="transmembrane region" description="Helical" evidence="1">
    <location>
        <begin position="96"/>
        <end position="116"/>
    </location>
</feature>
<protein>
    <submittedName>
        <fullName evidence="2">3-oxo-5-alpha-steroid 4-dehydrogenase</fullName>
    </submittedName>
</protein>
<dbReference type="InterPro" id="IPR010721">
    <property type="entry name" value="UstE-like"/>
</dbReference>
<accession>A0A5C6BWA0</accession>
<reference evidence="2 3" key="1">
    <citation type="journal article" date="2020" name="Antonie Van Leeuwenhoek">
        <title>Rhodopirellula heiligendammensis sp. nov., Rhodopirellula pilleata sp. nov., and Rhodopirellula solitaria sp. nov. isolated from natural or artificial marine surfaces in Northern Germany and California, USA, and emended description of the genus Rhodopirellula.</title>
        <authorList>
            <person name="Kallscheuer N."/>
            <person name="Wiegand S."/>
            <person name="Jogler M."/>
            <person name="Boedeker C."/>
            <person name="Peeters S.H."/>
            <person name="Rast P."/>
            <person name="Heuer A."/>
            <person name="Jetten M.S.M."/>
            <person name="Rohde M."/>
            <person name="Jogler C."/>
        </authorList>
    </citation>
    <scope>NUCLEOTIDE SEQUENCE [LARGE SCALE GENOMIC DNA]</scope>
    <source>
        <strain evidence="2 3">Poly21</strain>
    </source>
</reference>
<evidence type="ECO:0000313" key="2">
    <source>
        <dbReference type="EMBL" id="TWU15741.1"/>
    </source>
</evidence>
<dbReference type="Pfam" id="PF06966">
    <property type="entry name" value="DUF1295"/>
    <property type="match status" value="1"/>
</dbReference>
<evidence type="ECO:0000256" key="1">
    <source>
        <dbReference type="SAM" id="Phobius"/>
    </source>
</evidence>
<dbReference type="PANTHER" id="PTHR32251">
    <property type="entry name" value="3-OXO-5-ALPHA-STEROID 4-DEHYDROGENASE"/>
    <property type="match status" value="1"/>
</dbReference>
<feature type="transmembrane region" description="Helical" evidence="1">
    <location>
        <begin position="55"/>
        <end position="75"/>
    </location>
</feature>
<name>A0A5C6BWA0_9BACT</name>
<sequence>MSLSYCAAVIGLLMFSMWLVSLYLRDVSVVDIAWGLGFVLVAWTAYFVRSKAGDSLIVPCLTTLWGIRLSVYLAWRNYGKSEDPRYRNMRANWGDSFPWVSLVTVFGVQAVVMWIVSLPLQVLFQESGVHHRWASMIGMLLFAAGLFFESIGDWQLARFKSDPRNEREVLDQGLWRYTRHPNYFGDFLVWWGLFFASYATSDAAWTVIGPITMSIFLMRVSGVTLLEKSLQKSKPDYREYVQRTNAFFPGPRRH</sequence>
<evidence type="ECO:0000313" key="3">
    <source>
        <dbReference type="Proteomes" id="UP000319908"/>
    </source>
</evidence>
<comment type="caution">
    <text evidence="2">The sequence shown here is derived from an EMBL/GenBank/DDBJ whole genome shotgun (WGS) entry which is preliminary data.</text>
</comment>
<dbReference type="PANTHER" id="PTHR32251:SF17">
    <property type="entry name" value="STEROID 5-ALPHA REDUCTASE C-TERMINAL DOMAIN-CONTAINING PROTEIN"/>
    <property type="match status" value="1"/>
</dbReference>
<dbReference type="PROSITE" id="PS50244">
    <property type="entry name" value="S5A_REDUCTASE"/>
    <property type="match status" value="1"/>
</dbReference>
<proteinExistence type="predicted"/>
<feature type="transmembrane region" description="Helical" evidence="1">
    <location>
        <begin position="31"/>
        <end position="49"/>
    </location>
</feature>
<dbReference type="Gene3D" id="1.20.120.1630">
    <property type="match status" value="1"/>
</dbReference>
<keyword evidence="1" id="KW-0472">Membrane</keyword>